<dbReference type="GO" id="GO:0008233">
    <property type="term" value="F:peptidase activity"/>
    <property type="evidence" value="ECO:0007669"/>
    <property type="project" value="UniProtKB-KW"/>
</dbReference>
<evidence type="ECO:0000256" key="1">
    <source>
        <dbReference type="ARBA" id="ARBA00022475"/>
    </source>
</evidence>
<keyword evidence="7 8" id="KW-0472">Membrane</keyword>
<dbReference type="EMBL" id="NIOJ01000052">
    <property type="protein sequence ID" value="PNT96212.1"/>
    <property type="molecule type" value="Genomic_DNA"/>
</dbReference>
<keyword evidence="10" id="KW-1185">Reference proteome</keyword>
<dbReference type="GO" id="GO:0006508">
    <property type="term" value="P:proteolysis"/>
    <property type="evidence" value="ECO:0007669"/>
    <property type="project" value="UniProtKB-KW"/>
</dbReference>
<dbReference type="AlphaFoldDB" id="A0A2K2F943"/>
<keyword evidence="4 8" id="KW-0812">Transmembrane</keyword>
<evidence type="ECO:0000256" key="8">
    <source>
        <dbReference type="SAM" id="Phobius"/>
    </source>
</evidence>
<dbReference type="InterPro" id="IPR006741">
    <property type="entry name" value="AgrB"/>
</dbReference>
<sequence>MRFIQSCSYACAKYLSTQLNENHEKRRIYYYGFQVVIGAIVKGFFLVSISFLFGALIPALIVAAAFGLLRKAAGGYHMDTYSKCIVLSMTLFISAALIARYTYPYWTEWSLIVLIAVVFAISIPVLIKWAPSDTPNRPITKPEEIKKFKRSSIIYMVVWLLLAFLTLHLEIGKYQQYIIAASFGVLQELFAISPIGYRLFSKISKGMDNIKVFSR</sequence>
<evidence type="ECO:0000256" key="3">
    <source>
        <dbReference type="ARBA" id="ARBA00022670"/>
    </source>
</evidence>
<keyword evidence="2" id="KW-0673">Quorum sensing</keyword>
<keyword evidence="3" id="KW-0645">Protease</keyword>
<keyword evidence="6 8" id="KW-1133">Transmembrane helix</keyword>
<evidence type="ECO:0000256" key="7">
    <source>
        <dbReference type="ARBA" id="ARBA00023136"/>
    </source>
</evidence>
<feature type="transmembrane region" description="Helical" evidence="8">
    <location>
        <begin position="51"/>
        <end position="69"/>
    </location>
</feature>
<dbReference type="RefSeq" id="WP_103082663.1">
    <property type="nucleotide sequence ID" value="NZ_CP021850.1"/>
</dbReference>
<dbReference type="OrthoDB" id="2854767at2"/>
<dbReference type="Pfam" id="PF04647">
    <property type="entry name" value="AgrB"/>
    <property type="match status" value="1"/>
</dbReference>
<name>A0A2K2F943_9CLOT</name>
<keyword evidence="5" id="KW-0378">Hydrolase</keyword>
<feature type="transmembrane region" description="Helical" evidence="8">
    <location>
        <begin position="28"/>
        <end position="45"/>
    </location>
</feature>
<evidence type="ECO:0000256" key="5">
    <source>
        <dbReference type="ARBA" id="ARBA00022801"/>
    </source>
</evidence>
<feature type="transmembrane region" description="Helical" evidence="8">
    <location>
        <begin position="81"/>
        <end position="103"/>
    </location>
</feature>
<accession>A0A2K2F943</accession>
<dbReference type="SMART" id="SM00793">
    <property type="entry name" value="AgrB"/>
    <property type="match status" value="1"/>
</dbReference>
<comment type="caution">
    <text evidence="9">The sequence shown here is derived from an EMBL/GenBank/DDBJ whole genome shotgun (WGS) entry which is preliminary data.</text>
</comment>
<evidence type="ECO:0000313" key="10">
    <source>
        <dbReference type="Proteomes" id="UP000236151"/>
    </source>
</evidence>
<dbReference type="KEGG" id="cthd:CDO33_19865"/>
<evidence type="ECO:0000313" key="9">
    <source>
        <dbReference type="EMBL" id="PNT96212.1"/>
    </source>
</evidence>
<feature type="transmembrane region" description="Helical" evidence="8">
    <location>
        <begin position="177"/>
        <end position="197"/>
    </location>
</feature>
<evidence type="ECO:0000256" key="2">
    <source>
        <dbReference type="ARBA" id="ARBA00022654"/>
    </source>
</evidence>
<feature type="transmembrane region" description="Helical" evidence="8">
    <location>
        <begin position="109"/>
        <end position="131"/>
    </location>
</feature>
<organism evidence="9 10">
    <name type="scientific">Clostridium thermosuccinogenes</name>
    <dbReference type="NCBI Taxonomy" id="84032"/>
    <lineage>
        <taxon>Bacteria</taxon>
        <taxon>Bacillati</taxon>
        <taxon>Bacillota</taxon>
        <taxon>Clostridia</taxon>
        <taxon>Eubacteriales</taxon>
        <taxon>Clostridiaceae</taxon>
        <taxon>Clostridium</taxon>
    </lineage>
</organism>
<feature type="transmembrane region" description="Helical" evidence="8">
    <location>
        <begin position="152"/>
        <end position="171"/>
    </location>
</feature>
<proteinExistence type="predicted"/>
<gene>
    <name evidence="9" type="ORF">CDQ84_15585</name>
</gene>
<evidence type="ECO:0000256" key="6">
    <source>
        <dbReference type="ARBA" id="ARBA00022989"/>
    </source>
</evidence>
<dbReference type="Proteomes" id="UP000236151">
    <property type="component" value="Unassembled WGS sequence"/>
</dbReference>
<protein>
    <submittedName>
        <fullName evidence="9">Accessory regulator AgrB</fullName>
    </submittedName>
</protein>
<dbReference type="GO" id="GO:0016020">
    <property type="term" value="C:membrane"/>
    <property type="evidence" value="ECO:0007669"/>
    <property type="project" value="InterPro"/>
</dbReference>
<evidence type="ECO:0000256" key="4">
    <source>
        <dbReference type="ARBA" id="ARBA00022692"/>
    </source>
</evidence>
<dbReference type="GO" id="GO:0009372">
    <property type="term" value="P:quorum sensing"/>
    <property type="evidence" value="ECO:0007669"/>
    <property type="project" value="UniProtKB-KW"/>
</dbReference>
<keyword evidence="1" id="KW-1003">Cell membrane</keyword>
<reference evidence="9 10" key="1">
    <citation type="submission" date="2017-06" db="EMBL/GenBank/DDBJ databases">
        <title>Investigating the central metabolism of Clostridium thermosuccinogenes.</title>
        <authorList>
            <person name="Koendjbiharie J.G."/>
            <person name="van Kranenburg R."/>
        </authorList>
    </citation>
    <scope>NUCLEOTIDE SEQUENCE [LARGE SCALE GENOMIC DNA]</scope>
    <source>
        <strain evidence="9 10">DSM 5806</strain>
    </source>
</reference>